<reference evidence="8" key="1">
    <citation type="submission" date="2022-11" db="EMBL/GenBank/DDBJ databases">
        <title>Centuries of genome instability and evolution in soft-shell clam transmissible cancer (bioRxiv).</title>
        <authorList>
            <person name="Hart S.F.M."/>
            <person name="Yonemitsu M.A."/>
            <person name="Giersch R.M."/>
            <person name="Beal B.F."/>
            <person name="Arriagada G."/>
            <person name="Davis B.W."/>
            <person name="Ostrander E.A."/>
            <person name="Goff S.P."/>
            <person name="Metzger M.J."/>
        </authorList>
    </citation>
    <scope>NUCLEOTIDE SEQUENCE</scope>
    <source>
        <strain evidence="8">MELC-2E11</strain>
        <tissue evidence="8">Siphon/mantle</tissue>
    </source>
</reference>
<keyword evidence="3" id="KW-0649">Protein kinase inhibitor</keyword>
<evidence type="ECO:0000313" key="8">
    <source>
        <dbReference type="EMBL" id="WAR08599.1"/>
    </source>
</evidence>
<dbReference type="EMBL" id="CP111017">
    <property type="protein sequence ID" value="WAR08599.1"/>
    <property type="molecule type" value="Genomic_DNA"/>
</dbReference>
<keyword evidence="5" id="KW-0131">Cell cycle</keyword>
<evidence type="ECO:0000256" key="4">
    <source>
        <dbReference type="ARBA" id="ARBA00023242"/>
    </source>
</evidence>
<evidence type="ECO:0000259" key="7">
    <source>
        <dbReference type="Pfam" id="PF02234"/>
    </source>
</evidence>
<evidence type="ECO:0000256" key="1">
    <source>
        <dbReference type="ARBA" id="ARBA00004123"/>
    </source>
</evidence>
<keyword evidence="9" id="KW-1185">Reference proteome</keyword>
<dbReference type="Pfam" id="PF02234">
    <property type="entry name" value="CDI"/>
    <property type="match status" value="1"/>
</dbReference>
<comment type="similarity">
    <text evidence="2">Belongs to the CDI family.</text>
</comment>
<sequence>MPLKEIITSRLGLAGNMEKTRVVRCLFGTPNHEDLRRDLAAQLKNTGSAFKKTWNYDEDLDQAMQGRFQWEEVSTTEYVPEFYRRTYRKTKFRSTPVIAPKSKRCLNFETVSERLPVLSVSDAENTTADEKAEALDLKRENETTPELRVVRQTKIDEYMKVKKRRLDESDSENEGCPPSKRRVLAEKSLVQHIEHSSRHARAHGNTDALGPSGHVRLNHVTYA</sequence>
<name>A0ABY7EJL7_MYAAR</name>
<dbReference type="Gene3D" id="4.10.365.10">
    <property type="entry name" value="p27"/>
    <property type="match status" value="1"/>
</dbReference>
<gene>
    <name evidence="8" type="ORF">MAR_018557</name>
</gene>
<keyword evidence="4" id="KW-0539">Nucleus</keyword>
<evidence type="ECO:0000256" key="2">
    <source>
        <dbReference type="ARBA" id="ARBA00006726"/>
    </source>
</evidence>
<evidence type="ECO:0000256" key="3">
    <source>
        <dbReference type="ARBA" id="ARBA00023013"/>
    </source>
</evidence>
<dbReference type="PANTHER" id="PTHR10265">
    <property type="entry name" value="CYCLIN-DEPENDENT KINASE INHIBITOR 1"/>
    <property type="match status" value="1"/>
</dbReference>
<organism evidence="8 9">
    <name type="scientific">Mya arenaria</name>
    <name type="common">Soft-shell clam</name>
    <dbReference type="NCBI Taxonomy" id="6604"/>
    <lineage>
        <taxon>Eukaryota</taxon>
        <taxon>Metazoa</taxon>
        <taxon>Spiralia</taxon>
        <taxon>Lophotrochozoa</taxon>
        <taxon>Mollusca</taxon>
        <taxon>Bivalvia</taxon>
        <taxon>Autobranchia</taxon>
        <taxon>Heteroconchia</taxon>
        <taxon>Euheterodonta</taxon>
        <taxon>Imparidentia</taxon>
        <taxon>Neoheterodontei</taxon>
        <taxon>Myida</taxon>
        <taxon>Myoidea</taxon>
        <taxon>Myidae</taxon>
        <taxon>Mya</taxon>
    </lineage>
</organism>
<comment type="subcellular location">
    <subcellularLocation>
        <location evidence="1">Nucleus</location>
    </subcellularLocation>
</comment>
<evidence type="ECO:0000256" key="6">
    <source>
        <dbReference type="SAM" id="MobiDB-lite"/>
    </source>
</evidence>
<protein>
    <submittedName>
        <fullName evidence="8">CDN1B-like protein</fullName>
    </submittedName>
</protein>
<evidence type="ECO:0000313" key="9">
    <source>
        <dbReference type="Proteomes" id="UP001164746"/>
    </source>
</evidence>
<dbReference type="InterPro" id="IPR003175">
    <property type="entry name" value="CDI_dom"/>
</dbReference>
<proteinExistence type="inferred from homology"/>
<dbReference type="InterPro" id="IPR044898">
    <property type="entry name" value="CDI_dom_sf"/>
</dbReference>
<dbReference type="PANTHER" id="PTHR10265:SF45">
    <property type="entry name" value="DACAPO"/>
    <property type="match status" value="1"/>
</dbReference>
<accession>A0ABY7EJL7</accession>
<dbReference type="Proteomes" id="UP001164746">
    <property type="component" value="Chromosome 6"/>
</dbReference>
<evidence type="ECO:0000256" key="5">
    <source>
        <dbReference type="ARBA" id="ARBA00023306"/>
    </source>
</evidence>
<feature type="region of interest" description="Disordered" evidence="6">
    <location>
        <begin position="195"/>
        <end position="223"/>
    </location>
</feature>
<feature type="domain" description="Cyclin-dependent kinase inhibitor" evidence="7">
    <location>
        <begin position="25"/>
        <end position="73"/>
    </location>
</feature>